<dbReference type="Proteomes" id="UP000619265">
    <property type="component" value="Unassembled WGS sequence"/>
</dbReference>
<proteinExistence type="predicted"/>
<dbReference type="Gene3D" id="2.60.40.2310">
    <property type="match status" value="1"/>
</dbReference>
<comment type="caution">
    <text evidence="2">The sequence shown here is derived from an EMBL/GenBank/DDBJ whole genome shotgun (WGS) entry which is preliminary data.</text>
</comment>
<evidence type="ECO:0000259" key="1">
    <source>
        <dbReference type="Pfam" id="PF17766"/>
    </source>
</evidence>
<dbReference type="Gramene" id="Jr01_33020_p2">
    <property type="protein sequence ID" value="cds.Jr01_33020_p2"/>
    <property type="gene ID" value="Jr01_33020"/>
</dbReference>
<reference evidence="2" key="1">
    <citation type="submission" date="2015-10" db="EMBL/GenBank/DDBJ databases">
        <authorList>
            <person name="Martinez-Garcia P.J."/>
            <person name="Crepeau M.W."/>
            <person name="Puiu D."/>
            <person name="Gonzalez-Ibeas D."/>
            <person name="Whalen J."/>
            <person name="Stevens K."/>
            <person name="Paul R."/>
            <person name="Butterfield T."/>
            <person name="Britton M."/>
            <person name="Reagan R."/>
            <person name="Chakraborty S."/>
            <person name="Walawage S.L."/>
            <person name="Vasquez-Gross H.A."/>
            <person name="Cardeno C."/>
            <person name="Famula R."/>
            <person name="Pratt K."/>
            <person name="Kuruganti S."/>
            <person name="Aradhya M.K."/>
            <person name="Leslie C.A."/>
            <person name="Dandekar A.M."/>
            <person name="Salzberg S.L."/>
            <person name="Wegrzyn J.L."/>
            <person name="Langley C.H."/>
            <person name="Neale D.B."/>
        </authorList>
    </citation>
    <scope>NUCLEOTIDE SEQUENCE</scope>
    <source>
        <tissue evidence="2">Leaves</tissue>
    </source>
</reference>
<accession>A0A834D9R1</accession>
<dbReference type="AlphaFoldDB" id="A0A834D9R1"/>
<reference evidence="2" key="2">
    <citation type="submission" date="2020-03" db="EMBL/GenBank/DDBJ databases">
        <title>Walnut 2.0.</title>
        <authorList>
            <person name="Marrano A."/>
            <person name="Britton M."/>
            <person name="Zimin A.V."/>
            <person name="Zaini P.A."/>
            <person name="Workman R."/>
            <person name="Puiu D."/>
            <person name="Bianco L."/>
            <person name="Allen B.J."/>
            <person name="Troggio M."/>
            <person name="Leslie C.A."/>
            <person name="Timp W."/>
            <person name="Dendekar A."/>
            <person name="Salzberg S.L."/>
            <person name="Neale D.B."/>
        </authorList>
    </citation>
    <scope>NUCLEOTIDE SEQUENCE</scope>
    <source>
        <tissue evidence="2">Leaves</tissue>
    </source>
</reference>
<sequence>MSMSLIYAHLDTQDRKFSPSLIGNVSCHYLLQMNRGFSLNYPSISVIFKRRTTGKKIKRRLTNVGSPNSIYSMEVRAPEGVKVKVKPKKLIFKHKSKFKL</sequence>
<dbReference type="EMBL" id="LIHL02000001">
    <property type="protein sequence ID" value="KAF5482495.1"/>
    <property type="molecule type" value="Genomic_DNA"/>
</dbReference>
<evidence type="ECO:0000313" key="2">
    <source>
        <dbReference type="EMBL" id="KAF5482495.1"/>
    </source>
</evidence>
<protein>
    <recommendedName>
        <fullName evidence="1">Subtilisin-like protease fibronectin type-III domain-containing protein</fullName>
    </recommendedName>
</protein>
<feature type="domain" description="Subtilisin-like protease fibronectin type-III" evidence="1">
    <location>
        <begin position="39"/>
        <end position="96"/>
    </location>
</feature>
<name>A0A834D9R1_JUGRE</name>
<organism evidence="2 3">
    <name type="scientific">Juglans regia</name>
    <name type="common">English walnut</name>
    <dbReference type="NCBI Taxonomy" id="51240"/>
    <lineage>
        <taxon>Eukaryota</taxon>
        <taxon>Viridiplantae</taxon>
        <taxon>Streptophyta</taxon>
        <taxon>Embryophyta</taxon>
        <taxon>Tracheophyta</taxon>
        <taxon>Spermatophyta</taxon>
        <taxon>Magnoliopsida</taxon>
        <taxon>eudicotyledons</taxon>
        <taxon>Gunneridae</taxon>
        <taxon>Pentapetalae</taxon>
        <taxon>rosids</taxon>
        <taxon>fabids</taxon>
        <taxon>Fagales</taxon>
        <taxon>Juglandaceae</taxon>
        <taxon>Juglans</taxon>
    </lineage>
</organism>
<gene>
    <name evidence="2" type="ORF">F2P56_003060</name>
</gene>
<dbReference type="InterPro" id="IPR041469">
    <property type="entry name" value="Subtilisin-like_FN3"/>
</dbReference>
<dbReference type="Pfam" id="PF17766">
    <property type="entry name" value="fn3_6"/>
    <property type="match status" value="1"/>
</dbReference>
<evidence type="ECO:0000313" key="3">
    <source>
        <dbReference type="Proteomes" id="UP000619265"/>
    </source>
</evidence>